<comment type="caution">
    <text evidence="1">The sequence shown here is derived from an EMBL/GenBank/DDBJ whole genome shotgun (WGS) entry which is preliminary data.</text>
</comment>
<accession>A0ACC2S3P5</accession>
<evidence type="ECO:0000313" key="2">
    <source>
        <dbReference type="Proteomes" id="UP001165960"/>
    </source>
</evidence>
<proteinExistence type="predicted"/>
<keyword evidence="2" id="KW-1185">Reference proteome</keyword>
<reference evidence="1" key="1">
    <citation type="submission" date="2022-04" db="EMBL/GenBank/DDBJ databases">
        <title>Genome of the entomopathogenic fungus Entomophthora muscae.</title>
        <authorList>
            <person name="Elya C."/>
            <person name="Lovett B.R."/>
            <person name="Lee E."/>
            <person name="Macias A.M."/>
            <person name="Hajek A.E."/>
            <person name="De Bivort B.L."/>
            <person name="Kasson M.T."/>
            <person name="De Fine Licht H.H."/>
            <person name="Stajich J.E."/>
        </authorList>
    </citation>
    <scope>NUCLEOTIDE SEQUENCE</scope>
    <source>
        <strain evidence="1">Berkeley</strain>
    </source>
</reference>
<evidence type="ECO:0000313" key="1">
    <source>
        <dbReference type="EMBL" id="KAJ9056837.1"/>
    </source>
</evidence>
<protein>
    <submittedName>
        <fullName evidence="1">Uncharacterized protein</fullName>
    </submittedName>
</protein>
<dbReference type="EMBL" id="QTSX02005865">
    <property type="protein sequence ID" value="KAJ9056837.1"/>
    <property type="molecule type" value="Genomic_DNA"/>
</dbReference>
<organism evidence="1 2">
    <name type="scientific">Entomophthora muscae</name>
    <dbReference type="NCBI Taxonomy" id="34485"/>
    <lineage>
        <taxon>Eukaryota</taxon>
        <taxon>Fungi</taxon>
        <taxon>Fungi incertae sedis</taxon>
        <taxon>Zoopagomycota</taxon>
        <taxon>Entomophthoromycotina</taxon>
        <taxon>Entomophthoromycetes</taxon>
        <taxon>Entomophthorales</taxon>
        <taxon>Entomophthoraceae</taxon>
        <taxon>Entomophthora</taxon>
    </lineage>
</organism>
<gene>
    <name evidence="1" type="ORF">DSO57_1028814</name>
</gene>
<name>A0ACC2S3P5_9FUNG</name>
<dbReference type="Proteomes" id="UP001165960">
    <property type="component" value="Unassembled WGS sequence"/>
</dbReference>
<sequence length="275" mass="31693">MTMLRTNLYKFISATSRHQTHIGWDFFTRNLAKRKSFHSCCSKSLPSKAKRNYPFISGSLFLVSCPVLSIWVYDRISNYFQEKSRLNHLSELEIVKELEKEKRYLSEPEVTGYKQIPRYFSSEVRKEFSNQGSLTQATFRGPFRVPFPPSVYYHEALKQSVEVCFIGNQLSDENGNIHEGALTSLLDESFARVAFQQFRTPHMFTANLSIRFKHQLSENSYFKIVTKLASKAEQKSYKAILEARILDLSEKEIATATAVFLVPKTLRDTIGSIAE</sequence>